<keyword evidence="3" id="KW-1185">Reference proteome</keyword>
<dbReference type="Gene3D" id="3.40.30.10">
    <property type="entry name" value="Glutaredoxin"/>
    <property type="match status" value="1"/>
</dbReference>
<dbReference type="InterPro" id="IPR036249">
    <property type="entry name" value="Thioredoxin-like_sf"/>
</dbReference>
<accession>G9FHN2</accession>
<sequence>MTETPKVVLFTSPGCQPCRLTKKTLAEVGIPFIERDLSTDPDAFEYVTEVLGYGSAPVVLVSNEDHWSGLIPEKLGELKALHANNLLPEPDPDDALFQL</sequence>
<feature type="domain" description="Glutaredoxin" evidence="1">
    <location>
        <begin position="7"/>
        <end position="64"/>
    </location>
</feature>
<dbReference type="CDD" id="cd02976">
    <property type="entry name" value="NrdH"/>
    <property type="match status" value="1"/>
</dbReference>
<dbReference type="PROSITE" id="PS51354">
    <property type="entry name" value="GLUTAREDOXIN_2"/>
    <property type="match status" value="1"/>
</dbReference>
<dbReference type="InterPro" id="IPR002109">
    <property type="entry name" value="Glutaredoxin"/>
</dbReference>
<dbReference type="PANTHER" id="PTHR34386:SF1">
    <property type="entry name" value="GLUTAREDOXIN-LIKE PROTEIN NRDH"/>
    <property type="match status" value="1"/>
</dbReference>
<dbReference type="Proteomes" id="UP000005433">
    <property type="component" value="Segment"/>
</dbReference>
<proteinExistence type="predicted"/>
<dbReference type="InterPro" id="IPR051548">
    <property type="entry name" value="Grx-like_ET"/>
</dbReference>
<dbReference type="PANTHER" id="PTHR34386">
    <property type="entry name" value="GLUTAREDOXIN"/>
    <property type="match status" value="1"/>
</dbReference>
<dbReference type="Pfam" id="PF00462">
    <property type="entry name" value="Glutaredoxin"/>
    <property type="match status" value="1"/>
</dbReference>
<evidence type="ECO:0000313" key="2">
    <source>
        <dbReference type="EMBL" id="AEV52120.1"/>
    </source>
</evidence>
<evidence type="ECO:0000259" key="1">
    <source>
        <dbReference type="Pfam" id="PF00462"/>
    </source>
</evidence>
<dbReference type="RefSeq" id="YP_005086998.1">
    <property type="nucleotide sequence ID" value="NC_016650.1"/>
</dbReference>
<dbReference type="KEGG" id="vg:11541197"/>
<name>G9FHN2_9CAUD</name>
<reference evidence="2 3" key="1">
    <citation type="journal article" date="2013" name="Arch. Virol.">
        <title>Characterization and whole genome sequences of the Rhodococcus bacteriophages RGL3 and RER2.</title>
        <authorList>
            <person name="Petrovski S."/>
            <person name="Seviour R.J."/>
            <person name="Tillett D."/>
        </authorList>
    </citation>
    <scope>NUCLEOTIDE SEQUENCE [LARGE SCALE GENOMIC DNA]</scope>
</reference>
<dbReference type="GeneID" id="11541197"/>
<protein>
    <recommendedName>
        <fullName evidence="1">Glutaredoxin domain-containing protein</fullName>
    </recommendedName>
</protein>
<dbReference type="GO" id="GO:0009055">
    <property type="term" value="F:electron transfer activity"/>
    <property type="evidence" value="ECO:0007669"/>
    <property type="project" value="TreeGrafter"/>
</dbReference>
<dbReference type="OrthoDB" id="18944at10239"/>
<dbReference type="EMBL" id="JN116826">
    <property type="protein sequence ID" value="AEV52120.1"/>
    <property type="molecule type" value="Genomic_DNA"/>
</dbReference>
<evidence type="ECO:0000313" key="3">
    <source>
        <dbReference type="Proteomes" id="UP000005433"/>
    </source>
</evidence>
<organism evidence="2 3">
    <name type="scientific">Rhodococcus phage RGL3</name>
    <dbReference type="NCBI Taxonomy" id="2922221"/>
    <lineage>
        <taxon>Viruses</taxon>
        <taxon>Duplodnaviria</taxon>
        <taxon>Heunggongvirae</taxon>
        <taxon>Uroviricota</taxon>
        <taxon>Caudoviricetes</taxon>
        <taxon>Rerduovirus</taxon>
        <taxon>Rerduovirus RGL3</taxon>
    </lineage>
</organism>
<dbReference type="SUPFAM" id="SSF52833">
    <property type="entry name" value="Thioredoxin-like"/>
    <property type="match status" value="1"/>
</dbReference>